<evidence type="ECO:0000313" key="2">
    <source>
        <dbReference type="EMBL" id="CAL1609245.1"/>
    </source>
</evidence>
<accession>A0AAV2M7M6</accession>
<name>A0AAV2M7M6_KNICA</name>
<proteinExistence type="predicted"/>
<keyword evidence="3" id="KW-1185">Reference proteome</keyword>
<evidence type="ECO:0000313" key="3">
    <source>
        <dbReference type="Proteomes" id="UP001497482"/>
    </source>
</evidence>
<feature type="compositionally biased region" description="Pro residues" evidence="1">
    <location>
        <begin position="43"/>
        <end position="52"/>
    </location>
</feature>
<feature type="region of interest" description="Disordered" evidence="1">
    <location>
        <begin position="100"/>
        <end position="121"/>
    </location>
</feature>
<reference evidence="2 3" key="1">
    <citation type="submission" date="2024-04" db="EMBL/GenBank/DDBJ databases">
        <authorList>
            <person name="Waldvogel A.-M."/>
            <person name="Schoenle A."/>
        </authorList>
    </citation>
    <scope>NUCLEOTIDE SEQUENCE [LARGE SCALE GENOMIC DNA]</scope>
</reference>
<feature type="compositionally biased region" description="Pro residues" evidence="1">
    <location>
        <begin position="15"/>
        <end position="24"/>
    </location>
</feature>
<dbReference type="Proteomes" id="UP001497482">
    <property type="component" value="Chromosome 6"/>
</dbReference>
<evidence type="ECO:0000256" key="1">
    <source>
        <dbReference type="SAM" id="MobiDB-lite"/>
    </source>
</evidence>
<protein>
    <submittedName>
        <fullName evidence="2">Uncharacterized protein</fullName>
    </submittedName>
</protein>
<dbReference type="AlphaFoldDB" id="A0AAV2M7M6"/>
<sequence>MPPPDPPKKAAPSPMYVPPTPPKEPVQTAITTPVIQSPSKPAITPPPPPKAPPLHLDSTAKSKPPPVLVKPKPAPTPLPTPTTPSQATLLNILKKKMMEMDQKVSSDVGEPESNADDWGSAEDIEVTAMPKVSLPKSPMVNKSSLDMKELQTKVTKKHTEPNRIPIPTSNGPSKHQYGMTFTVRPGTKQPITLVSKGDP</sequence>
<feature type="region of interest" description="Disordered" evidence="1">
    <location>
        <begin position="153"/>
        <end position="199"/>
    </location>
</feature>
<organism evidence="2 3">
    <name type="scientific">Knipowitschia caucasica</name>
    <name type="common">Caucasian dwarf goby</name>
    <name type="synonym">Pomatoschistus caucasicus</name>
    <dbReference type="NCBI Taxonomy" id="637954"/>
    <lineage>
        <taxon>Eukaryota</taxon>
        <taxon>Metazoa</taxon>
        <taxon>Chordata</taxon>
        <taxon>Craniata</taxon>
        <taxon>Vertebrata</taxon>
        <taxon>Euteleostomi</taxon>
        <taxon>Actinopterygii</taxon>
        <taxon>Neopterygii</taxon>
        <taxon>Teleostei</taxon>
        <taxon>Neoteleostei</taxon>
        <taxon>Acanthomorphata</taxon>
        <taxon>Gobiaria</taxon>
        <taxon>Gobiiformes</taxon>
        <taxon>Gobioidei</taxon>
        <taxon>Gobiidae</taxon>
        <taxon>Gobiinae</taxon>
        <taxon>Knipowitschia</taxon>
    </lineage>
</organism>
<gene>
    <name evidence="2" type="ORF">KC01_LOCUS36026</name>
</gene>
<feature type="region of interest" description="Disordered" evidence="1">
    <location>
        <begin position="1"/>
        <end position="86"/>
    </location>
</feature>
<feature type="compositionally biased region" description="Acidic residues" evidence="1">
    <location>
        <begin position="109"/>
        <end position="121"/>
    </location>
</feature>
<dbReference type="EMBL" id="OZ035828">
    <property type="protein sequence ID" value="CAL1609245.1"/>
    <property type="molecule type" value="Genomic_DNA"/>
</dbReference>
<feature type="compositionally biased region" description="Pro residues" evidence="1">
    <location>
        <begin position="63"/>
        <end position="82"/>
    </location>
</feature>